<dbReference type="PANTHER" id="PTHR11061:SF30">
    <property type="entry name" value="TRNA (URACIL(54)-C(5))-METHYLTRANSFERASE"/>
    <property type="match status" value="1"/>
</dbReference>
<accession>A0ABP0WZW9</accession>
<feature type="binding site" evidence="4">
    <location>
        <position position="422"/>
    </location>
    <ligand>
        <name>S-adenosyl-L-methionine</name>
        <dbReference type="ChEBI" id="CHEBI:59789"/>
    </ligand>
</feature>
<dbReference type="PROSITE" id="PS51687">
    <property type="entry name" value="SAM_MT_RNA_M5U"/>
    <property type="match status" value="1"/>
</dbReference>
<evidence type="ECO:0000313" key="7">
    <source>
        <dbReference type="EMBL" id="CAK9271874.1"/>
    </source>
</evidence>
<dbReference type="Pfam" id="PF05958">
    <property type="entry name" value="tRNA_U5-meth_tr"/>
    <property type="match status" value="1"/>
</dbReference>
<dbReference type="SUPFAM" id="SSF53335">
    <property type="entry name" value="S-adenosyl-L-methionine-dependent methyltransferases"/>
    <property type="match status" value="1"/>
</dbReference>
<evidence type="ECO:0000313" key="8">
    <source>
        <dbReference type="Proteomes" id="UP001497444"/>
    </source>
</evidence>
<comment type="similarity">
    <text evidence="4">Belongs to the class I-like SAM-binding methyltransferase superfamily. RNA M5U methyltransferase family.</text>
</comment>
<dbReference type="NCBIfam" id="TIGR00479">
    <property type="entry name" value="rumA"/>
    <property type="match status" value="1"/>
</dbReference>
<reference evidence="7" key="1">
    <citation type="submission" date="2024-02" db="EMBL/GenBank/DDBJ databases">
        <authorList>
            <consortium name="ELIXIR-Norway"/>
            <consortium name="Elixir Norway"/>
        </authorList>
    </citation>
    <scope>NUCLEOTIDE SEQUENCE</scope>
</reference>
<evidence type="ECO:0000256" key="1">
    <source>
        <dbReference type="ARBA" id="ARBA00022603"/>
    </source>
</evidence>
<feature type="binding site" evidence="4">
    <location>
        <position position="443"/>
    </location>
    <ligand>
        <name>S-adenosyl-L-methionine</name>
        <dbReference type="ChEBI" id="CHEBI:59789"/>
    </ligand>
</feature>
<keyword evidence="5" id="KW-0732">Signal</keyword>
<feature type="chain" id="PRO_5046571515" description="TRAM domain-containing protein" evidence="5">
    <location>
        <begin position="16"/>
        <end position="571"/>
    </location>
</feature>
<organism evidence="7 8">
    <name type="scientific">Sphagnum jensenii</name>
    <dbReference type="NCBI Taxonomy" id="128206"/>
    <lineage>
        <taxon>Eukaryota</taxon>
        <taxon>Viridiplantae</taxon>
        <taxon>Streptophyta</taxon>
        <taxon>Embryophyta</taxon>
        <taxon>Bryophyta</taxon>
        <taxon>Sphagnophytina</taxon>
        <taxon>Sphagnopsida</taxon>
        <taxon>Sphagnales</taxon>
        <taxon>Sphagnaceae</taxon>
        <taxon>Sphagnum</taxon>
    </lineage>
</organism>
<dbReference type="Gene3D" id="2.40.50.140">
    <property type="entry name" value="Nucleic acid-binding proteins"/>
    <property type="match status" value="1"/>
</dbReference>
<dbReference type="PROSITE" id="PS01231">
    <property type="entry name" value="TRMA_2"/>
    <property type="match status" value="1"/>
</dbReference>
<keyword evidence="1 4" id="KW-0489">Methyltransferase</keyword>
<dbReference type="CDD" id="cd02440">
    <property type="entry name" value="AdoMet_MTases"/>
    <property type="match status" value="1"/>
</dbReference>
<sequence length="571" mass="63563">MVVVVAAISLSSVMAASSCLSRRWFYSLHLFPRRCSSLPSSLPSDSPRIFSAAAALRLQIPRGSRGSRSFFPKKGQDLELECESLAYKGLGVCKVVETGFVVFCERALPGERLVARIVKKRKGFAEAYKLKTLSVHNNAVTAPCKYFGECGGCKAQNLAYEAQLQAKEQQVHDLVARVGKFGRSAPVDHPDSYMMPIVPCLSQYHYRNKMEFSYGTKKWRPVGEYMTASKEAENVDPKVMEFALGLHAPGRFDKVLPIDHCLLQHDTSNQVLAMIQEFGEKNVHQLPPYDVRTHEGFLKHLTIRSGRDCNTGELQLMVNFVTKDDKPELLQPLVDRISASFPQLVSIVNNVNTSIGPSSVGEKEHVLHGVGFITEHLRGLVFEISANSFFQTNTDQAEVLYRCVEEQCKLKGDSSEIVLDLFCGTGSIGLSIASRVKHVYGYELVPEAVADARRNADRNGILNATFIQGDLNKLTGDFGKDFPKPDIVITDPNRPGMHLKLISYLLKLKARRIVYVSCNPATCARDLDLLCHSQGGELGMETRYQLVHVQPVDMFPQTFHIECICTLELCT</sequence>
<keyword evidence="2 4" id="KW-0808">Transferase</keyword>
<dbReference type="PANTHER" id="PTHR11061">
    <property type="entry name" value="RNA M5U METHYLTRANSFERASE"/>
    <property type="match status" value="1"/>
</dbReference>
<dbReference type="Gene3D" id="2.40.50.1070">
    <property type="match status" value="1"/>
</dbReference>
<gene>
    <name evidence="7" type="ORF">CSSPJE1EN1_LOCUS17352</name>
</gene>
<dbReference type="InterPro" id="IPR012340">
    <property type="entry name" value="NA-bd_OB-fold"/>
</dbReference>
<evidence type="ECO:0000256" key="4">
    <source>
        <dbReference type="PROSITE-ProRule" id="PRU01024"/>
    </source>
</evidence>
<feature type="domain" description="TRAM" evidence="6">
    <location>
        <begin position="71"/>
        <end position="131"/>
    </location>
</feature>
<name>A0ABP0WZW9_9BRYO</name>
<dbReference type="InterPro" id="IPR010280">
    <property type="entry name" value="U5_MeTrfase_fam"/>
</dbReference>
<evidence type="ECO:0000256" key="3">
    <source>
        <dbReference type="ARBA" id="ARBA00022691"/>
    </source>
</evidence>
<dbReference type="InterPro" id="IPR030391">
    <property type="entry name" value="MeTrfase_TrmA_CS"/>
</dbReference>
<proteinExistence type="inferred from homology"/>
<dbReference type="InterPro" id="IPR029063">
    <property type="entry name" value="SAM-dependent_MTases_sf"/>
</dbReference>
<dbReference type="EMBL" id="OZ020099">
    <property type="protein sequence ID" value="CAK9271874.1"/>
    <property type="molecule type" value="Genomic_DNA"/>
</dbReference>
<protein>
    <recommendedName>
        <fullName evidence="6">TRAM domain-containing protein</fullName>
    </recommendedName>
</protein>
<feature type="binding site" evidence="4">
    <location>
        <position position="391"/>
    </location>
    <ligand>
        <name>S-adenosyl-L-methionine</name>
        <dbReference type="ChEBI" id="CHEBI:59789"/>
    </ligand>
</feature>
<feature type="active site" description="Nucleophile" evidence="4">
    <location>
        <position position="518"/>
    </location>
</feature>
<dbReference type="SUPFAM" id="SSF50249">
    <property type="entry name" value="Nucleic acid-binding proteins"/>
    <property type="match status" value="1"/>
</dbReference>
<evidence type="ECO:0000256" key="5">
    <source>
        <dbReference type="SAM" id="SignalP"/>
    </source>
</evidence>
<evidence type="ECO:0000256" key="2">
    <source>
        <dbReference type="ARBA" id="ARBA00022679"/>
    </source>
</evidence>
<dbReference type="InterPro" id="IPR002792">
    <property type="entry name" value="TRAM_dom"/>
</dbReference>
<keyword evidence="3 4" id="KW-0949">S-adenosyl-L-methionine</keyword>
<dbReference type="Gene3D" id="3.40.50.150">
    <property type="entry name" value="Vaccinia Virus protein VP39"/>
    <property type="match status" value="1"/>
</dbReference>
<feature type="signal peptide" evidence="5">
    <location>
        <begin position="1"/>
        <end position="15"/>
    </location>
</feature>
<dbReference type="PROSITE" id="PS50926">
    <property type="entry name" value="TRAM"/>
    <property type="match status" value="1"/>
</dbReference>
<feature type="binding site" evidence="4">
    <location>
        <position position="491"/>
    </location>
    <ligand>
        <name>S-adenosyl-L-methionine</name>
        <dbReference type="ChEBI" id="CHEBI:59789"/>
    </ligand>
</feature>
<dbReference type="Proteomes" id="UP001497444">
    <property type="component" value="Chromosome 4"/>
</dbReference>
<keyword evidence="8" id="KW-1185">Reference proteome</keyword>
<evidence type="ECO:0000259" key="6">
    <source>
        <dbReference type="PROSITE" id="PS50926"/>
    </source>
</evidence>